<evidence type="ECO:0000313" key="1">
    <source>
        <dbReference type="EMBL" id="KAL0115875.1"/>
    </source>
</evidence>
<proteinExistence type="predicted"/>
<sequence>MGLSAICDIIVNVCCNKEKQIVDDELHIVKDKHDDKNVNSKNSTDEYEHLLKIEVVPKNKQYFNHTHVKRNENRDSCECMKQQPQNLSNVKRIIIVPHFNCSCTIVVDNNNNVNNKYKTAPESDTQISKKLISEEETEQSRKLFPPAVTDFNKHSEYNSRKIDDRLDSTFYIPCCKKEIKKKRNDKNTTFPMTSTKMHNAKCTCKQSFSKSCRTLFHRFFKS</sequence>
<reference evidence="1 2" key="1">
    <citation type="submission" date="2023-03" db="EMBL/GenBank/DDBJ databases">
        <title>High recombination rates correlate with genetic variation in Cardiocondyla obscurior ants.</title>
        <authorList>
            <person name="Errbii M."/>
        </authorList>
    </citation>
    <scope>NUCLEOTIDE SEQUENCE [LARGE SCALE GENOMIC DNA]</scope>
    <source>
        <strain evidence="1">Alpha-2009</strain>
        <tissue evidence="1">Whole body</tissue>
    </source>
</reference>
<name>A0AAW2FPM0_9HYME</name>
<dbReference type="EMBL" id="JADYXP020000010">
    <property type="protein sequence ID" value="KAL0115875.1"/>
    <property type="molecule type" value="Genomic_DNA"/>
</dbReference>
<dbReference type="Proteomes" id="UP001430953">
    <property type="component" value="Unassembled WGS sequence"/>
</dbReference>
<dbReference type="AlphaFoldDB" id="A0AAW2FPM0"/>
<evidence type="ECO:0000313" key="2">
    <source>
        <dbReference type="Proteomes" id="UP001430953"/>
    </source>
</evidence>
<keyword evidence="2" id="KW-1185">Reference proteome</keyword>
<organism evidence="1 2">
    <name type="scientific">Cardiocondyla obscurior</name>
    <dbReference type="NCBI Taxonomy" id="286306"/>
    <lineage>
        <taxon>Eukaryota</taxon>
        <taxon>Metazoa</taxon>
        <taxon>Ecdysozoa</taxon>
        <taxon>Arthropoda</taxon>
        <taxon>Hexapoda</taxon>
        <taxon>Insecta</taxon>
        <taxon>Pterygota</taxon>
        <taxon>Neoptera</taxon>
        <taxon>Endopterygota</taxon>
        <taxon>Hymenoptera</taxon>
        <taxon>Apocrita</taxon>
        <taxon>Aculeata</taxon>
        <taxon>Formicoidea</taxon>
        <taxon>Formicidae</taxon>
        <taxon>Myrmicinae</taxon>
        <taxon>Cardiocondyla</taxon>
    </lineage>
</organism>
<gene>
    <name evidence="1" type="ORF">PUN28_011036</name>
</gene>
<accession>A0AAW2FPM0</accession>
<protein>
    <submittedName>
        <fullName evidence="1">Uncharacterized protein</fullName>
    </submittedName>
</protein>
<comment type="caution">
    <text evidence="1">The sequence shown here is derived from an EMBL/GenBank/DDBJ whole genome shotgun (WGS) entry which is preliminary data.</text>
</comment>